<reference evidence="1 2" key="2">
    <citation type="submission" date="2017-02" db="EMBL/GenBank/DDBJ databases">
        <title>A genome survey and senescence transcriptome analysis in Lentinula edodes.</title>
        <authorList>
            <person name="Sakamoto Y."/>
            <person name="Nakade K."/>
            <person name="Sato S."/>
            <person name="Yoshida Y."/>
            <person name="Miyazaki K."/>
            <person name="Natsume S."/>
            <person name="Konno N."/>
        </authorList>
    </citation>
    <scope>NUCLEOTIDE SEQUENCE [LARGE SCALE GENOMIC DNA]</scope>
    <source>
        <strain evidence="1 2">NBRC 111202</strain>
    </source>
</reference>
<evidence type="ECO:0000313" key="2">
    <source>
        <dbReference type="Proteomes" id="UP000188533"/>
    </source>
</evidence>
<reference evidence="1 2" key="1">
    <citation type="submission" date="2016-08" db="EMBL/GenBank/DDBJ databases">
        <authorList>
            <consortium name="Lentinula edodes genome sequencing consortium"/>
            <person name="Sakamoto Y."/>
            <person name="Nakade K."/>
            <person name="Sato S."/>
            <person name="Yoshida Y."/>
            <person name="Miyazaki K."/>
            <person name="Natsume S."/>
            <person name="Konno N."/>
        </authorList>
    </citation>
    <scope>NUCLEOTIDE SEQUENCE [LARGE SCALE GENOMIC DNA]</scope>
    <source>
        <strain evidence="1 2">NBRC 111202</strain>
    </source>
</reference>
<name>A0A1Q3EHI9_LENED</name>
<dbReference type="EMBL" id="BDGU01000339">
    <property type="protein sequence ID" value="GAW06688.1"/>
    <property type="molecule type" value="Genomic_DNA"/>
</dbReference>
<keyword evidence="2" id="KW-1185">Reference proteome</keyword>
<proteinExistence type="predicted"/>
<dbReference type="AlphaFoldDB" id="A0A1Q3EHI9"/>
<gene>
    <name evidence="1" type="ORF">LENED_008628</name>
</gene>
<organism evidence="1 2">
    <name type="scientific">Lentinula edodes</name>
    <name type="common">Shiitake mushroom</name>
    <name type="synonym">Lentinus edodes</name>
    <dbReference type="NCBI Taxonomy" id="5353"/>
    <lineage>
        <taxon>Eukaryota</taxon>
        <taxon>Fungi</taxon>
        <taxon>Dikarya</taxon>
        <taxon>Basidiomycota</taxon>
        <taxon>Agaricomycotina</taxon>
        <taxon>Agaricomycetes</taxon>
        <taxon>Agaricomycetidae</taxon>
        <taxon>Agaricales</taxon>
        <taxon>Marasmiineae</taxon>
        <taxon>Omphalotaceae</taxon>
        <taxon>Lentinula</taxon>
    </lineage>
</organism>
<accession>A0A1Q3EHI9</accession>
<evidence type="ECO:0000313" key="1">
    <source>
        <dbReference type="EMBL" id="GAW06688.1"/>
    </source>
</evidence>
<protein>
    <submittedName>
        <fullName evidence="1">Uncharacterized protein</fullName>
    </submittedName>
</protein>
<sequence length="92" mass="10536">MNGSMVKFSRNTCGFIGRIVPGIREDYQRHSLVGVQFRELSQYPLVSFMYKPRVIACQGTSSRTKIHVHSAICAYPIPTNKLVLNVFSKRFR</sequence>
<comment type="caution">
    <text evidence="1">The sequence shown here is derived from an EMBL/GenBank/DDBJ whole genome shotgun (WGS) entry which is preliminary data.</text>
</comment>
<dbReference type="Proteomes" id="UP000188533">
    <property type="component" value="Unassembled WGS sequence"/>
</dbReference>